<comment type="caution">
    <text evidence="1">The sequence shown here is derived from an EMBL/GenBank/DDBJ whole genome shotgun (WGS) entry which is preliminary data.</text>
</comment>
<accession>A0A9D2LUA1</accession>
<evidence type="ECO:0000313" key="2">
    <source>
        <dbReference type="Proteomes" id="UP000823842"/>
    </source>
</evidence>
<reference evidence="1" key="2">
    <citation type="submission" date="2021-04" db="EMBL/GenBank/DDBJ databases">
        <authorList>
            <person name="Gilroy R."/>
        </authorList>
    </citation>
    <scope>NUCLEOTIDE SEQUENCE</scope>
    <source>
        <strain evidence="1">ChiSjej1B19-5720</strain>
    </source>
</reference>
<gene>
    <name evidence="1" type="ORF">IAA06_12455</name>
</gene>
<name>A0A9D2LUA1_9FIRM</name>
<dbReference type="Proteomes" id="UP000823842">
    <property type="component" value="Unassembled WGS sequence"/>
</dbReference>
<sequence>WVILNQKYSVNEKFLWWEAETASGSKGWIANDYRYLIAAENLNDSQTEVDFETLKFTYDKDDKEPAAQAISQEIKSGDIEKKKLEDGVYRTYSLGKTFSEGTILKLSASLLSRSVETPLKTVIYFNGGLYKIIDFSEKDQEAVLEESGNYWIIVLDDENNYTDITNEIDYFVPGREENVVYLEQGMVWM</sequence>
<reference evidence="1" key="1">
    <citation type="journal article" date="2021" name="PeerJ">
        <title>Extensive microbial diversity within the chicken gut microbiome revealed by metagenomics and culture.</title>
        <authorList>
            <person name="Gilroy R."/>
            <person name="Ravi A."/>
            <person name="Getino M."/>
            <person name="Pursley I."/>
            <person name="Horton D.L."/>
            <person name="Alikhan N.F."/>
            <person name="Baker D."/>
            <person name="Gharbi K."/>
            <person name="Hall N."/>
            <person name="Watson M."/>
            <person name="Adriaenssens E.M."/>
            <person name="Foster-Nyarko E."/>
            <person name="Jarju S."/>
            <person name="Secka A."/>
            <person name="Antonio M."/>
            <person name="Oren A."/>
            <person name="Chaudhuri R.R."/>
            <person name="La Ragione R."/>
            <person name="Hildebrand F."/>
            <person name="Pallen M.J."/>
        </authorList>
    </citation>
    <scope>NUCLEOTIDE SEQUENCE</scope>
    <source>
        <strain evidence="1">ChiSjej1B19-5720</strain>
    </source>
</reference>
<dbReference type="AlphaFoldDB" id="A0A9D2LUA1"/>
<feature type="non-terminal residue" evidence="1">
    <location>
        <position position="1"/>
    </location>
</feature>
<proteinExistence type="predicted"/>
<protein>
    <submittedName>
        <fullName evidence="1">Uncharacterized protein</fullName>
    </submittedName>
</protein>
<evidence type="ECO:0000313" key="1">
    <source>
        <dbReference type="EMBL" id="HJB29582.1"/>
    </source>
</evidence>
<organism evidence="1 2">
    <name type="scientific">Candidatus Blautia faecavium</name>
    <dbReference type="NCBI Taxonomy" id="2838487"/>
    <lineage>
        <taxon>Bacteria</taxon>
        <taxon>Bacillati</taxon>
        <taxon>Bacillota</taxon>
        <taxon>Clostridia</taxon>
        <taxon>Lachnospirales</taxon>
        <taxon>Lachnospiraceae</taxon>
        <taxon>Blautia</taxon>
    </lineage>
</organism>
<dbReference type="EMBL" id="DWYZ01000233">
    <property type="protein sequence ID" value="HJB29582.1"/>
    <property type="molecule type" value="Genomic_DNA"/>
</dbReference>